<gene>
    <name evidence="2" type="ORF">TAF16_1843</name>
</gene>
<dbReference type="InterPro" id="IPR004805">
    <property type="entry name" value="DnaE2/DnaE/PolC"/>
</dbReference>
<proteinExistence type="predicted"/>
<dbReference type="PANTHER" id="PTHR32294">
    <property type="entry name" value="DNA POLYMERASE III SUBUNIT ALPHA"/>
    <property type="match status" value="1"/>
</dbReference>
<protein>
    <submittedName>
        <fullName evidence="2">DNA polymerase III alpha subunit</fullName>
    </submittedName>
</protein>
<dbReference type="InterPro" id="IPR029460">
    <property type="entry name" value="DNAPol_HHH"/>
</dbReference>
<evidence type="ECO:0000259" key="1">
    <source>
        <dbReference type="Pfam" id="PF14579"/>
    </source>
</evidence>
<name>A0A178TAK3_9BACL</name>
<dbReference type="GO" id="GO:0006260">
    <property type="term" value="P:DNA replication"/>
    <property type="evidence" value="ECO:0007669"/>
    <property type="project" value="InterPro"/>
</dbReference>
<evidence type="ECO:0000313" key="3">
    <source>
        <dbReference type="Proteomes" id="UP000078336"/>
    </source>
</evidence>
<dbReference type="PANTHER" id="PTHR32294:SF0">
    <property type="entry name" value="DNA POLYMERASE III SUBUNIT ALPHA"/>
    <property type="match status" value="1"/>
</dbReference>
<keyword evidence="3" id="KW-1185">Reference proteome</keyword>
<dbReference type="PATRIC" id="fig|33934.7.peg.905"/>
<dbReference type="AlphaFoldDB" id="A0A178TAK3"/>
<feature type="domain" description="DNA polymerase helix-hairpin-helix motif" evidence="1">
    <location>
        <begin position="36"/>
        <end position="119"/>
    </location>
</feature>
<reference evidence="2 3" key="1">
    <citation type="submission" date="2016-03" db="EMBL/GenBank/DDBJ databases">
        <title>Spore heat resistance.</title>
        <authorList>
            <person name="Boekhorst J."/>
            <person name="Berendsen E.M."/>
            <person name="Wells-Bennik M.H."/>
            <person name="Kuipers O.P."/>
        </authorList>
    </citation>
    <scope>NUCLEOTIDE SEQUENCE [LARGE SCALE GENOMIC DNA]</scope>
    <source>
        <strain evidence="2 3">AF16</strain>
    </source>
</reference>
<evidence type="ECO:0000313" key="2">
    <source>
        <dbReference type="EMBL" id="OAO78576.1"/>
    </source>
</evidence>
<comment type="caution">
    <text evidence="2">The sequence shown here is derived from an EMBL/GenBank/DDBJ whole genome shotgun (WGS) entry which is preliminary data.</text>
</comment>
<organism evidence="2 3">
    <name type="scientific">Anoxybacillus flavithermus</name>
    <dbReference type="NCBI Taxonomy" id="33934"/>
    <lineage>
        <taxon>Bacteria</taxon>
        <taxon>Bacillati</taxon>
        <taxon>Bacillota</taxon>
        <taxon>Bacilli</taxon>
        <taxon>Bacillales</taxon>
        <taxon>Anoxybacillaceae</taxon>
        <taxon>Anoxybacillus</taxon>
    </lineage>
</organism>
<dbReference type="Proteomes" id="UP000078336">
    <property type="component" value="Unassembled WGS sequence"/>
</dbReference>
<dbReference type="EMBL" id="LUCQ01000105">
    <property type="protein sequence ID" value="OAO78576.1"/>
    <property type="molecule type" value="Genomic_DNA"/>
</dbReference>
<accession>A0A178TAK3</accession>
<dbReference type="GO" id="GO:0008408">
    <property type="term" value="F:3'-5' exonuclease activity"/>
    <property type="evidence" value="ECO:0007669"/>
    <property type="project" value="InterPro"/>
</dbReference>
<dbReference type="Pfam" id="PF14579">
    <property type="entry name" value="HHH_6"/>
    <property type="match status" value="1"/>
</dbReference>
<dbReference type="Gene3D" id="1.10.150.870">
    <property type="match status" value="1"/>
</dbReference>
<sequence>MNAGSADEDQDDEDSKSKSTDYGKIAYAIGNIQQRGIKVSLPDINKAGFGFTPDIENNAIIFGLKGINGIGDDVVHTIIENRPYKSFDDFIERMFNTGLIKKSQMIQLIKAGCFDSFSERMEIMKQFINLIYEPKEKLTMSNLKMMIENNLIPDDLQIYGRHFKFKEYISKNVYKTVSKPKDKLLLLDEIATPFFYEHYTDECIVEYNEKGNPIISEKQFKKQYDSKMTPIKEWLSTEEALNSLNKKLFENEWNKYCEGTVSKWEMDSLSYYYHEHELAHVNKDKYGIVDFNSLPKEPKVINEYNWRGREFKEYETYRIIGTVLDKNKNKHTVTLLTPEGVVIVKFYAGAFSHYNKTISTKQNGKKVVLEPSWFERGNKLLITGFRRENNFIPKTYKNSVYQHTVALINDVDEHGNLSLTLERVKV</sequence>